<accession>A0ABQ9ICB7</accession>
<protein>
    <recommendedName>
        <fullName evidence="4">SEFIR domain-containing protein</fullName>
    </recommendedName>
</protein>
<organism evidence="2 3">
    <name type="scientific">Dryococelus australis</name>
    <dbReference type="NCBI Taxonomy" id="614101"/>
    <lineage>
        <taxon>Eukaryota</taxon>
        <taxon>Metazoa</taxon>
        <taxon>Ecdysozoa</taxon>
        <taxon>Arthropoda</taxon>
        <taxon>Hexapoda</taxon>
        <taxon>Insecta</taxon>
        <taxon>Pterygota</taxon>
        <taxon>Neoptera</taxon>
        <taxon>Polyneoptera</taxon>
        <taxon>Phasmatodea</taxon>
        <taxon>Verophasmatodea</taxon>
        <taxon>Anareolatae</taxon>
        <taxon>Phasmatidae</taxon>
        <taxon>Eurycanthinae</taxon>
        <taxon>Dryococelus</taxon>
    </lineage>
</organism>
<dbReference type="Proteomes" id="UP001159363">
    <property type="component" value="Chromosome 2"/>
</dbReference>
<proteinExistence type="predicted"/>
<name>A0ABQ9ICB7_9NEOP</name>
<sequence length="232" mass="26572">MHLNVCFQEPHTWYNKAYERANLVMVVSSPLQHTNLRETIYVNVENIAFNFLRMKFASPNVPPGKFFCVVLPYCDERDLPEDVIHFRKFFLMRELDEMLRHIRGGGSSLRAKVLPLPRPEVPGGPAHYKVYGGRLAIAIAEATTEIRKDPGVCSVGYSSSEHTDSTLCHQSSTPEVCEEAETSQDRLLEAEPQSRILSPFYLTNVREISRVENGRPSKKPTKRRFFDESMRL</sequence>
<comment type="caution">
    <text evidence="2">The sequence shown here is derived from an EMBL/GenBank/DDBJ whole genome shotgun (WGS) entry which is preliminary data.</text>
</comment>
<feature type="region of interest" description="Disordered" evidence="1">
    <location>
        <begin position="212"/>
        <end position="232"/>
    </location>
</feature>
<reference evidence="2 3" key="1">
    <citation type="submission" date="2023-02" db="EMBL/GenBank/DDBJ databases">
        <title>LHISI_Scaffold_Assembly.</title>
        <authorList>
            <person name="Stuart O.P."/>
            <person name="Cleave R."/>
            <person name="Magrath M.J.L."/>
            <person name="Mikheyev A.S."/>
        </authorList>
    </citation>
    <scope>NUCLEOTIDE SEQUENCE [LARGE SCALE GENOMIC DNA]</scope>
    <source>
        <strain evidence="2">Daus_M_001</strain>
        <tissue evidence="2">Leg muscle</tissue>
    </source>
</reference>
<evidence type="ECO:0000256" key="1">
    <source>
        <dbReference type="SAM" id="MobiDB-lite"/>
    </source>
</evidence>
<evidence type="ECO:0008006" key="4">
    <source>
        <dbReference type="Google" id="ProtNLM"/>
    </source>
</evidence>
<dbReference type="EMBL" id="JARBHB010000002">
    <property type="protein sequence ID" value="KAJ8894097.1"/>
    <property type="molecule type" value="Genomic_DNA"/>
</dbReference>
<keyword evidence="3" id="KW-1185">Reference proteome</keyword>
<gene>
    <name evidence="2" type="ORF">PR048_006707</name>
</gene>
<evidence type="ECO:0000313" key="3">
    <source>
        <dbReference type="Proteomes" id="UP001159363"/>
    </source>
</evidence>
<evidence type="ECO:0000313" key="2">
    <source>
        <dbReference type="EMBL" id="KAJ8894097.1"/>
    </source>
</evidence>